<reference evidence="3 4" key="1">
    <citation type="submission" date="2017-07" db="EMBL/GenBank/DDBJ databases">
        <authorList>
            <person name="Talla V."/>
            <person name="Backstrom N."/>
        </authorList>
    </citation>
    <scope>NUCLEOTIDE SEQUENCE [LARGE SCALE GENOMIC DNA]</scope>
</reference>
<proteinExistence type="predicted"/>
<sequence length="169" mass="19056">MSVTHSPKKDGAQKKPKMISTEGSSSSQPDLSRFGIEEPEHEIFLCVNEKHPKMNLLINLMKILWILREASAAQMESIKSMSQNVTTSITEKLEEIKLTQEFLMEENKNLKSQVASLADTVKSNKEIITSLMNQMQILSSDLQTSPMTHSKVPAVLDDVILEIQERTTR</sequence>
<evidence type="ECO:0000256" key="2">
    <source>
        <dbReference type="SAM" id="MobiDB-lite"/>
    </source>
</evidence>
<keyword evidence="1" id="KW-0175">Coiled coil</keyword>
<accession>A0A5E4QUC5</accession>
<dbReference type="AlphaFoldDB" id="A0A5E4QUC5"/>
<evidence type="ECO:0000313" key="3">
    <source>
        <dbReference type="EMBL" id="VVD01607.1"/>
    </source>
</evidence>
<evidence type="ECO:0000256" key="1">
    <source>
        <dbReference type="SAM" id="Coils"/>
    </source>
</evidence>
<organism evidence="3 4">
    <name type="scientific">Leptidea sinapis</name>
    <dbReference type="NCBI Taxonomy" id="189913"/>
    <lineage>
        <taxon>Eukaryota</taxon>
        <taxon>Metazoa</taxon>
        <taxon>Ecdysozoa</taxon>
        <taxon>Arthropoda</taxon>
        <taxon>Hexapoda</taxon>
        <taxon>Insecta</taxon>
        <taxon>Pterygota</taxon>
        <taxon>Neoptera</taxon>
        <taxon>Endopterygota</taxon>
        <taxon>Lepidoptera</taxon>
        <taxon>Glossata</taxon>
        <taxon>Ditrysia</taxon>
        <taxon>Papilionoidea</taxon>
        <taxon>Pieridae</taxon>
        <taxon>Dismorphiinae</taxon>
        <taxon>Leptidea</taxon>
    </lineage>
</organism>
<evidence type="ECO:0000313" key="4">
    <source>
        <dbReference type="Proteomes" id="UP000324832"/>
    </source>
</evidence>
<feature type="region of interest" description="Disordered" evidence="2">
    <location>
        <begin position="1"/>
        <end position="32"/>
    </location>
</feature>
<keyword evidence="4" id="KW-1185">Reference proteome</keyword>
<gene>
    <name evidence="3" type="ORF">LSINAPIS_LOCUS11984</name>
</gene>
<protein>
    <submittedName>
        <fullName evidence="3">Uncharacterized protein</fullName>
    </submittedName>
</protein>
<dbReference type="EMBL" id="FZQP02005443">
    <property type="protein sequence ID" value="VVD01607.1"/>
    <property type="molecule type" value="Genomic_DNA"/>
</dbReference>
<name>A0A5E4QUC5_9NEOP</name>
<feature type="coiled-coil region" evidence="1">
    <location>
        <begin position="93"/>
        <end position="120"/>
    </location>
</feature>
<feature type="non-terminal residue" evidence="3">
    <location>
        <position position="169"/>
    </location>
</feature>
<feature type="compositionally biased region" description="Polar residues" evidence="2">
    <location>
        <begin position="21"/>
        <end position="30"/>
    </location>
</feature>
<dbReference type="Proteomes" id="UP000324832">
    <property type="component" value="Unassembled WGS sequence"/>
</dbReference>